<keyword evidence="2" id="KW-1185">Reference proteome</keyword>
<sequence>MAVLHETYLPFPAEILRRHFAPVRAPGDHLAYYRASVANAAAHDDRVATGHLVTDAEVRRGRQLEKDERFWVAAALLGLYYGDDDGAGRSERFAELLARAGVAPPPGAESWAGLLAGELHLYLEVALPSPPSYRRWLADHLDERTPIPYLRTAAARRAIALEGATRADAMLVAPATGAAVLFEAKVLSDVSTTVTYDVLRNQLARCIDVLLDPNPGMPAPLGARDPDRSCVVLLTPELYTATGGRLYNWLLPAYRDPRDHLLQQHLPHRTPEELRGAAARLGWATWEDCDRIAPGACPWLSSAGRA</sequence>
<gene>
    <name evidence="1" type="ORF">Sya03_32200</name>
</gene>
<name>A0A8J4DK30_9ACTN</name>
<protein>
    <submittedName>
        <fullName evidence="1">Uncharacterized protein</fullName>
    </submittedName>
</protein>
<evidence type="ECO:0000313" key="1">
    <source>
        <dbReference type="EMBL" id="GIJ03868.1"/>
    </source>
</evidence>
<dbReference type="RefSeq" id="WP_203939125.1">
    <property type="nucleotide sequence ID" value="NZ_BAAAGJ010000002.1"/>
</dbReference>
<proteinExistence type="predicted"/>
<evidence type="ECO:0000313" key="2">
    <source>
        <dbReference type="Proteomes" id="UP000652013"/>
    </source>
</evidence>
<dbReference type="Proteomes" id="UP000652013">
    <property type="component" value="Unassembled WGS sequence"/>
</dbReference>
<comment type="caution">
    <text evidence="1">The sequence shown here is derived from an EMBL/GenBank/DDBJ whole genome shotgun (WGS) entry which is preliminary data.</text>
</comment>
<dbReference type="AlphaFoldDB" id="A0A8J4DK30"/>
<organism evidence="1 2">
    <name type="scientific">Spirilliplanes yamanashiensis</name>
    <dbReference type="NCBI Taxonomy" id="42233"/>
    <lineage>
        <taxon>Bacteria</taxon>
        <taxon>Bacillati</taxon>
        <taxon>Actinomycetota</taxon>
        <taxon>Actinomycetes</taxon>
        <taxon>Micromonosporales</taxon>
        <taxon>Micromonosporaceae</taxon>
        <taxon>Spirilliplanes</taxon>
    </lineage>
</organism>
<reference evidence="1" key="1">
    <citation type="submission" date="2021-01" db="EMBL/GenBank/DDBJ databases">
        <title>Whole genome shotgun sequence of Spirilliplanes yamanashiensis NBRC 15828.</title>
        <authorList>
            <person name="Komaki H."/>
            <person name="Tamura T."/>
        </authorList>
    </citation>
    <scope>NUCLEOTIDE SEQUENCE</scope>
    <source>
        <strain evidence="1">NBRC 15828</strain>
    </source>
</reference>
<dbReference type="EMBL" id="BOOY01000025">
    <property type="protein sequence ID" value="GIJ03868.1"/>
    <property type="molecule type" value="Genomic_DNA"/>
</dbReference>
<accession>A0A8J4DK30</accession>